<reference evidence="12" key="1">
    <citation type="submission" date="2012-09" db="EMBL/GenBank/DDBJ databases">
        <authorList>
            <person name="Martin A.A."/>
        </authorList>
    </citation>
    <scope>NUCLEOTIDE SEQUENCE</scope>
</reference>
<accession>A0A0K0DM37</accession>
<keyword evidence="12" id="KW-1185">Reference proteome</keyword>
<dbReference type="GO" id="GO:0008270">
    <property type="term" value="F:zinc ion binding"/>
    <property type="evidence" value="ECO:0007669"/>
    <property type="project" value="UniProtKB-KW"/>
</dbReference>
<keyword evidence="3" id="KW-0863">Zinc-finger</keyword>
<reference evidence="13" key="2">
    <citation type="submission" date="2017-02" db="UniProtKB">
        <authorList>
            <consortium name="WormBaseParasite"/>
        </authorList>
    </citation>
    <scope>IDENTIFICATION</scope>
</reference>
<dbReference type="STRING" id="6313.A0A0K0DM37"/>
<keyword evidence="4" id="KW-0862">Zinc</keyword>
<dbReference type="SMART" id="SM00399">
    <property type="entry name" value="ZnF_C4"/>
    <property type="match status" value="1"/>
</dbReference>
<evidence type="ECO:0000256" key="8">
    <source>
        <dbReference type="ARBA" id="ARBA00023170"/>
    </source>
</evidence>
<comment type="similarity">
    <text evidence="1">Belongs to the nuclear hormone receptor family.</text>
</comment>
<evidence type="ECO:0000259" key="11">
    <source>
        <dbReference type="PROSITE" id="PS51030"/>
    </source>
</evidence>
<evidence type="ECO:0000256" key="10">
    <source>
        <dbReference type="SAM" id="Phobius"/>
    </source>
</evidence>
<dbReference type="InterPro" id="IPR013088">
    <property type="entry name" value="Znf_NHR/GATA"/>
</dbReference>
<dbReference type="WBParaSite" id="ACAC_0001271901-mRNA-1">
    <property type="protein sequence ID" value="ACAC_0001271901-mRNA-1"/>
    <property type="gene ID" value="ACAC_0001271901"/>
</dbReference>
<keyword evidence="10" id="KW-0812">Transmembrane</keyword>
<dbReference type="Pfam" id="PF00105">
    <property type="entry name" value="zf-C4"/>
    <property type="match status" value="1"/>
</dbReference>
<sequence>LVCEAQATGFHFEAQSCSACAAFFRRTVSLNKKFVCIANRSNCKVHYSMFGSSIIDLAAQLQNFIIASIIIRIVYARRIVKLNFLNMNQVVM</sequence>
<evidence type="ECO:0000313" key="13">
    <source>
        <dbReference type="WBParaSite" id="ACAC_0001271901-mRNA-1"/>
    </source>
</evidence>
<keyword evidence="9" id="KW-0539">Nucleus</keyword>
<dbReference type="Gene3D" id="3.30.50.10">
    <property type="entry name" value="Erythroid Transcription Factor GATA-1, subunit A"/>
    <property type="match status" value="1"/>
</dbReference>
<evidence type="ECO:0000256" key="3">
    <source>
        <dbReference type="ARBA" id="ARBA00022771"/>
    </source>
</evidence>
<dbReference type="GO" id="GO:0003700">
    <property type="term" value="F:DNA-binding transcription factor activity"/>
    <property type="evidence" value="ECO:0007669"/>
    <property type="project" value="InterPro"/>
</dbReference>
<evidence type="ECO:0000313" key="12">
    <source>
        <dbReference type="Proteomes" id="UP000035642"/>
    </source>
</evidence>
<keyword evidence="10" id="KW-1133">Transmembrane helix</keyword>
<name>A0A0K0DM37_ANGCA</name>
<dbReference type="SUPFAM" id="SSF57716">
    <property type="entry name" value="Glucocorticoid receptor-like (DNA-binding domain)"/>
    <property type="match status" value="1"/>
</dbReference>
<keyword evidence="8" id="KW-0675">Receptor</keyword>
<keyword evidence="5" id="KW-0805">Transcription regulation</keyword>
<evidence type="ECO:0000256" key="6">
    <source>
        <dbReference type="ARBA" id="ARBA00023125"/>
    </source>
</evidence>
<evidence type="ECO:0000256" key="5">
    <source>
        <dbReference type="ARBA" id="ARBA00023015"/>
    </source>
</evidence>
<evidence type="ECO:0000256" key="1">
    <source>
        <dbReference type="ARBA" id="ARBA00005993"/>
    </source>
</evidence>
<feature type="domain" description="Nuclear receptor" evidence="11">
    <location>
        <begin position="1"/>
        <end position="45"/>
    </location>
</feature>
<keyword evidence="6" id="KW-0238">DNA-binding</keyword>
<evidence type="ECO:0000256" key="4">
    <source>
        <dbReference type="ARBA" id="ARBA00022833"/>
    </source>
</evidence>
<feature type="transmembrane region" description="Helical" evidence="10">
    <location>
        <begin position="57"/>
        <end position="75"/>
    </location>
</feature>
<dbReference type="PANTHER" id="PTHR46397">
    <property type="entry name" value="NUCLEAR HORMONE RECEPTOR FAMILY-RELATED"/>
    <property type="match status" value="1"/>
</dbReference>
<dbReference type="Proteomes" id="UP000035642">
    <property type="component" value="Unassembled WGS sequence"/>
</dbReference>
<organism evidence="12 13">
    <name type="scientific">Angiostrongylus cantonensis</name>
    <name type="common">Rat lungworm</name>
    <dbReference type="NCBI Taxonomy" id="6313"/>
    <lineage>
        <taxon>Eukaryota</taxon>
        <taxon>Metazoa</taxon>
        <taxon>Ecdysozoa</taxon>
        <taxon>Nematoda</taxon>
        <taxon>Chromadorea</taxon>
        <taxon>Rhabditida</taxon>
        <taxon>Rhabditina</taxon>
        <taxon>Rhabditomorpha</taxon>
        <taxon>Strongyloidea</taxon>
        <taxon>Metastrongylidae</taxon>
        <taxon>Angiostrongylus</taxon>
    </lineage>
</organism>
<dbReference type="AlphaFoldDB" id="A0A0K0DM37"/>
<dbReference type="PANTHER" id="PTHR46397:SF5">
    <property type="entry name" value="NUCLEAR HORMONE RECEPTOR FAMILY MEMBER NHR-20"/>
    <property type="match status" value="1"/>
</dbReference>
<keyword evidence="2" id="KW-0479">Metal-binding</keyword>
<evidence type="ECO:0000256" key="7">
    <source>
        <dbReference type="ARBA" id="ARBA00023163"/>
    </source>
</evidence>
<protein>
    <submittedName>
        <fullName evidence="13">Nuclear receptor domain-containing protein</fullName>
    </submittedName>
</protein>
<evidence type="ECO:0000256" key="2">
    <source>
        <dbReference type="ARBA" id="ARBA00022723"/>
    </source>
</evidence>
<evidence type="ECO:0000256" key="9">
    <source>
        <dbReference type="ARBA" id="ARBA00023242"/>
    </source>
</evidence>
<dbReference type="InterPro" id="IPR001628">
    <property type="entry name" value="Znf_hrmn_rcpt"/>
</dbReference>
<keyword evidence="7" id="KW-0804">Transcription</keyword>
<dbReference type="PROSITE" id="PS51030">
    <property type="entry name" value="NUCLEAR_REC_DBD_2"/>
    <property type="match status" value="1"/>
</dbReference>
<dbReference type="GO" id="GO:0043565">
    <property type="term" value="F:sequence-specific DNA binding"/>
    <property type="evidence" value="ECO:0007669"/>
    <property type="project" value="InterPro"/>
</dbReference>
<keyword evidence="10" id="KW-0472">Membrane</keyword>
<proteinExistence type="inferred from homology"/>